<keyword evidence="13" id="KW-1185">Reference proteome</keyword>
<dbReference type="FunFam" id="3.30.1490.20:FF:000004">
    <property type="entry name" value="Succinate--CoA ligase [ADP-forming] subunit beta, mitochondrial"/>
    <property type="match status" value="1"/>
</dbReference>
<keyword evidence="2 8" id="KW-0816">Tricarboxylic acid cycle</keyword>
<reference evidence="12" key="1">
    <citation type="submission" date="2021-02" db="EMBL/GenBank/DDBJ databases">
        <title>First Annotated Genome of the Yellow-green Alga Tribonema minus.</title>
        <authorList>
            <person name="Mahan K.M."/>
        </authorList>
    </citation>
    <scope>NUCLEOTIDE SEQUENCE</scope>
    <source>
        <strain evidence="12">UTEX B ZZ1240</strain>
    </source>
</reference>
<comment type="function">
    <text evidence="8">Succinyl-CoA synthetase functions in the citric acid cycle (TCA), coupling the hydrolysis of succinyl-CoA to the synthesis of ATP and thus represents the only step of substrate-level phosphorylation in the TCA. The beta subunit provides nucleotide specificity of the enzyme and binds the substrate succinate, while the binding sites for coenzyme A and phosphate are found in the alpha subunit.</text>
</comment>
<dbReference type="UniPathway" id="UPA00223">
    <property type="reaction ID" value="UER00999"/>
</dbReference>
<accession>A0A835YQF4</accession>
<evidence type="ECO:0000313" key="13">
    <source>
        <dbReference type="Proteomes" id="UP000664859"/>
    </source>
</evidence>
<keyword evidence="8" id="KW-0067">ATP-binding</keyword>
<dbReference type="SUPFAM" id="SSF56059">
    <property type="entry name" value="Glutathione synthetase ATP-binding domain-like"/>
    <property type="match status" value="1"/>
</dbReference>
<dbReference type="InterPro" id="IPR016102">
    <property type="entry name" value="Succinyl-CoA_synth-like"/>
</dbReference>
<dbReference type="HAMAP" id="MF_00558">
    <property type="entry name" value="Succ_CoA_beta"/>
    <property type="match status" value="1"/>
</dbReference>
<dbReference type="GO" id="GO:0005739">
    <property type="term" value="C:mitochondrion"/>
    <property type="evidence" value="ECO:0007669"/>
    <property type="project" value="UniProtKB-SubCell"/>
</dbReference>
<name>A0A835YQF4_9STRA</name>
<keyword evidence="8" id="KW-0496">Mitochondrion</keyword>
<dbReference type="Pfam" id="PF00549">
    <property type="entry name" value="Ligase_CoA"/>
    <property type="match status" value="1"/>
</dbReference>
<protein>
    <recommendedName>
        <fullName evidence="8">Succinate--CoA ligase [ADP-forming] subunit beta, mitochondrial</fullName>
        <ecNumber evidence="8">6.2.1.5</ecNumber>
    </recommendedName>
    <alternativeName>
        <fullName evidence="8">Succinyl-CoA synthetase beta chain</fullName>
        <shortName evidence="8">SCS-beta</shortName>
    </alternativeName>
</protein>
<dbReference type="OrthoDB" id="1552at2759"/>
<dbReference type="Proteomes" id="UP000664859">
    <property type="component" value="Unassembled WGS sequence"/>
</dbReference>
<dbReference type="FunFam" id="3.30.470.20:FF:000002">
    <property type="entry name" value="Succinate--CoA ligase [ADP-forming] subunit beta"/>
    <property type="match status" value="1"/>
</dbReference>
<dbReference type="Pfam" id="PF08442">
    <property type="entry name" value="ATP-grasp_2"/>
    <property type="match status" value="1"/>
</dbReference>
<evidence type="ECO:0000256" key="9">
    <source>
        <dbReference type="RuleBase" id="RU361258"/>
    </source>
</evidence>
<dbReference type="GO" id="GO:0005524">
    <property type="term" value="F:ATP binding"/>
    <property type="evidence" value="ECO:0007669"/>
    <property type="project" value="UniProtKB-UniRule"/>
</dbReference>
<comment type="cofactor">
    <cofactor evidence="8">
        <name>Mg(2+)</name>
        <dbReference type="ChEBI" id="CHEBI:18420"/>
    </cofactor>
    <text evidence="8">Binds 1 Mg(2+) ion per subunit.</text>
</comment>
<keyword evidence="4 8" id="KW-0479">Metal-binding</keyword>
<comment type="subunit">
    <text evidence="7">Heterodimer of an alpha and a beta subunit. The beta subunit determines specificity for GTP.</text>
</comment>
<dbReference type="PROSITE" id="PS01217">
    <property type="entry name" value="SUCCINYL_COA_LIG_3"/>
    <property type="match status" value="1"/>
</dbReference>
<evidence type="ECO:0000256" key="5">
    <source>
        <dbReference type="ARBA" id="ARBA00022741"/>
    </source>
</evidence>
<dbReference type="GO" id="GO:0042709">
    <property type="term" value="C:succinate-CoA ligase complex"/>
    <property type="evidence" value="ECO:0007669"/>
    <property type="project" value="TreeGrafter"/>
</dbReference>
<evidence type="ECO:0000256" key="2">
    <source>
        <dbReference type="ARBA" id="ARBA00022532"/>
    </source>
</evidence>
<dbReference type="InterPro" id="IPR017866">
    <property type="entry name" value="Succ-CoA_synthase_bsu_CS"/>
</dbReference>
<evidence type="ECO:0000256" key="7">
    <source>
        <dbReference type="ARBA" id="ARBA00063570"/>
    </source>
</evidence>
<keyword evidence="3 8" id="KW-0436">Ligase</keyword>
<evidence type="ECO:0000313" key="12">
    <source>
        <dbReference type="EMBL" id="KAG5179324.1"/>
    </source>
</evidence>
<dbReference type="GO" id="GO:0000287">
    <property type="term" value="F:magnesium ion binding"/>
    <property type="evidence" value="ECO:0007669"/>
    <property type="project" value="UniProtKB-UniRule"/>
</dbReference>
<dbReference type="Gene3D" id="3.30.1490.20">
    <property type="entry name" value="ATP-grasp fold, A domain"/>
    <property type="match status" value="1"/>
</dbReference>
<evidence type="ECO:0000259" key="10">
    <source>
        <dbReference type="Pfam" id="PF00549"/>
    </source>
</evidence>
<dbReference type="GO" id="GO:0006104">
    <property type="term" value="P:succinyl-CoA metabolic process"/>
    <property type="evidence" value="ECO:0007669"/>
    <property type="project" value="TreeGrafter"/>
</dbReference>
<comment type="catalytic activity">
    <reaction evidence="8">
        <text>succinate + ATP + CoA = succinyl-CoA + ADP + phosphate</text>
        <dbReference type="Rhea" id="RHEA:17661"/>
        <dbReference type="ChEBI" id="CHEBI:30031"/>
        <dbReference type="ChEBI" id="CHEBI:30616"/>
        <dbReference type="ChEBI" id="CHEBI:43474"/>
        <dbReference type="ChEBI" id="CHEBI:57287"/>
        <dbReference type="ChEBI" id="CHEBI:57292"/>
        <dbReference type="ChEBI" id="CHEBI:456216"/>
        <dbReference type="EC" id="6.2.1.5"/>
    </reaction>
</comment>
<feature type="binding site" evidence="8">
    <location>
        <begin position="96"/>
        <end position="98"/>
    </location>
    <ligand>
        <name>ATP</name>
        <dbReference type="ChEBI" id="CHEBI:30616"/>
    </ligand>
</feature>
<dbReference type="Gene3D" id="3.40.50.261">
    <property type="entry name" value="Succinyl-CoA synthetase domains"/>
    <property type="match status" value="1"/>
</dbReference>
<sequence length="455" mass="48640">MALRLVARGARGAAGQASNLLVGRVNGAAACQARLLNVHEYVSMKVLGSHNVGTPISIMATSPEEAETACKEIMAKPGPGGMKTDVVIKAQVLSGGRGLGHFENGFKGGVHMCSTPAEARKYAEKMLGNKLITKQTGAGGLPCHKVLLMERVYMRREMYLSIMMDRTYKGPVVVACASGGTSIEDLAEHSPELVMKMPVSITKGLTEEQADKIAKHLELVPGTPAYDNGITMLKNLYEMFIKKDCTLVEVNPLAETPDGRVLACDAKLNFDDNAAFRQKDIFTERDYSQEDPREVEAAKYDLNYIGLTGNIGCMVNGAGLAMATMDIIKLKGGDPANFLDVGGGATESQVQKALELLDADNGVEAIMINIFGGIMRCDIIASGVLNAVKNVGLKKPIIMRLQGTNVDQAKKIIADSDFKMIMTDNLEDAAEKAVAVARVVKDANVAGLNVSFEIA</sequence>
<feature type="domain" description="ATP-grasp fold succinyl-CoA synthetase-type" evidence="11">
    <location>
        <begin position="37"/>
        <end position="254"/>
    </location>
</feature>
<feature type="binding site" evidence="8">
    <location>
        <position position="265"/>
    </location>
    <ligand>
        <name>Mg(2+)</name>
        <dbReference type="ChEBI" id="CHEBI:18420"/>
    </ligand>
</feature>
<dbReference type="NCBIfam" id="TIGR01016">
    <property type="entry name" value="sucCoAbeta"/>
    <property type="match status" value="1"/>
</dbReference>
<dbReference type="PANTHER" id="PTHR11815:SF10">
    <property type="entry name" value="SUCCINATE--COA LIGASE [GDP-FORMING] SUBUNIT BETA, MITOCHONDRIAL"/>
    <property type="match status" value="1"/>
</dbReference>
<evidence type="ECO:0000256" key="8">
    <source>
        <dbReference type="HAMAP-Rule" id="MF_03219"/>
    </source>
</evidence>
<feature type="binding site" evidence="8">
    <location>
        <begin position="373"/>
        <end position="375"/>
    </location>
    <ligand>
        <name>substrate</name>
        <note>ligand shared with subunit alpha</note>
    </ligand>
</feature>
<feature type="binding site" evidence="8">
    <location>
        <position position="316"/>
    </location>
    <ligand>
        <name>substrate</name>
        <note>ligand shared with subunit alpha</note>
    </ligand>
</feature>
<evidence type="ECO:0000256" key="1">
    <source>
        <dbReference type="ARBA" id="ARBA00005064"/>
    </source>
</evidence>
<feature type="binding site" evidence="8">
    <location>
        <position position="251"/>
    </location>
    <ligand>
        <name>Mg(2+)</name>
        <dbReference type="ChEBI" id="CHEBI:18420"/>
    </ligand>
</feature>
<feature type="binding site" evidence="8">
    <location>
        <position position="89"/>
    </location>
    <ligand>
        <name>ATP</name>
        <dbReference type="ChEBI" id="CHEBI:30616"/>
    </ligand>
</feature>
<dbReference type="InterPro" id="IPR013650">
    <property type="entry name" value="ATP-grasp_succ-CoA_synth-type"/>
</dbReference>
<dbReference type="InterPro" id="IPR005809">
    <property type="entry name" value="Succ_CoA_ligase-like_bsu"/>
</dbReference>
<dbReference type="InterPro" id="IPR013815">
    <property type="entry name" value="ATP_grasp_subdomain_1"/>
</dbReference>
<dbReference type="NCBIfam" id="NF001913">
    <property type="entry name" value="PRK00696.1"/>
    <property type="match status" value="1"/>
</dbReference>
<organism evidence="12 13">
    <name type="scientific">Tribonema minus</name>
    <dbReference type="NCBI Taxonomy" id="303371"/>
    <lineage>
        <taxon>Eukaryota</taxon>
        <taxon>Sar</taxon>
        <taxon>Stramenopiles</taxon>
        <taxon>Ochrophyta</taxon>
        <taxon>PX clade</taxon>
        <taxon>Xanthophyceae</taxon>
        <taxon>Tribonematales</taxon>
        <taxon>Tribonemataceae</taxon>
        <taxon>Tribonema</taxon>
    </lineage>
</organism>
<comment type="subcellular location">
    <subcellularLocation>
        <location evidence="8">Mitochondrion</location>
    </subcellularLocation>
</comment>
<comment type="pathway">
    <text evidence="1 8">Carbohydrate metabolism; tricarboxylic acid cycle; succinate from succinyl-CoA (ligase route): step 1/1.</text>
</comment>
<dbReference type="GO" id="GO:0004775">
    <property type="term" value="F:succinate-CoA ligase (ADP-forming) activity"/>
    <property type="evidence" value="ECO:0007669"/>
    <property type="project" value="UniProtKB-UniRule"/>
</dbReference>
<proteinExistence type="inferred from homology"/>
<dbReference type="GO" id="GO:0006099">
    <property type="term" value="P:tricarboxylic acid cycle"/>
    <property type="evidence" value="ECO:0007669"/>
    <property type="project" value="UniProtKB-UniRule"/>
</dbReference>
<dbReference type="SUPFAM" id="SSF52210">
    <property type="entry name" value="Succinyl-CoA synthetase domains"/>
    <property type="match status" value="1"/>
</dbReference>
<dbReference type="EC" id="6.2.1.5" evidence="8"/>
<dbReference type="EMBL" id="JAFCMP010000479">
    <property type="protein sequence ID" value="KAG5179324.1"/>
    <property type="molecule type" value="Genomic_DNA"/>
</dbReference>
<dbReference type="PIRSF" id="PIRSF001554">
    <property type="entry name" value="SucCS_beta"/>
    <property type="match status" value="1"/>
</dbReference>
<feature type="binding site" evidence="8">
    <location>
        <position position="157"/>
    </location>
    <ligand>
        <name>ATP</name>
        <dbReference type="ChEBI" id="CHEBI:30616"/>
    </ligand>
</feature>
<dbReference type="FunFam" id="3.40.50.261:FF:000001">
    <property type="entry name" value="Succinate--CoA ligase [ADP-forming] subunit beta"/>
    <property type="match status" value="1"/>
</dbReference>
<evidence type="ECO:0000259" key="11">
    <source>
        <dbReference type="Pfam" id="PF08442"/>
    </source>
</evidence>
<dbReference type="InterPro" id="IPR005811">
    <property type="entry name" value="SUCC_ACL_C"/>
</dbReference>
<keyword evidence="5 8" id="KW-0547">Nucleotide-binding</keyword>
<feature type="domain" description="ATP-citrate synthase/succinyl-CoA ligase C-terminal" evidence="10">
    <location>
        <begin position="314"/>
        <end position="434"/>
    </location>
</feature>
<comment type="similarity">
    <text evidence="8 9">Belongs to the succinate/malate CoA ligase beta subunit family.</text>
</comment>
<dbReference type="AlphaFoldDB" id="A0A835YQF4"/>
<dbReference type="Gene3D" id="3.30.470.20">
    <property type="entry name" value="ATP-grasp fold, B domain"/>
    <property type="match status" value="1"/>
</dbReference>
<gene>
    <name evidence="12" type="ORF">JKP88DRAFT_349994</name>
</gene>
<comment type="caution">
    <text evidence="12">The sequence shown here is derived from an EMBL/GenBank/DDBJ whole genome shotgun (WGS) entry which is preliminary data.</text>
</comment>
<evidence type="ECO:0000256" key="3">
    <source>
        <dbReference type="ARBA" id="ARBA00022598"/>
    </source>
</evidence>
<evidence type="ECO:0000256" key="4">
    <source>
        <dbReference type="ARBA" id="ARBA00022723"/>
    </source>
</evidence>
<evidence type="ECO:0000256" key="6">
    <source>
        <dbReference type="ARBA" id="ARBA00022842"/>
    </source>
</evidence>
<keyword evidence="6 8" id="KW-0460">Magnesium</keyword>
<dbReference type="PANTHER" id="PTHR11815">
    <property type="entry name" value="SUCCINYL-COA SYNTHETASE BETA CHAIN"/>
    <property type="match status" value="1"/>
</dbReference>